<dbReference type="GeneID" id="69032719"/>
<dbReference type="EMBL" id="EQ999983">
    <property type="protein sequence ID" value="OAT02907.1"/>
    <property type="molecule type" value="Genomic_DNA"/>
</dbReference>
<proteinExistence type="predicted"/>
<evidence type="ECO:0000313" key="2">
    <source>
        <dbReference type="EMBL" id="OAT02907.1"/>
    </source>
</evidence>
<protein>
    <submittedName>
        <fullName evidence="2">Uncharacterized protein</fullName>
    </submittedName>
</protein>
<dbReference type="Proteomes" id="UP000002039">
    <property type="component" value="Unassembled WGS sequence"/>
</dbReference>
<reference evidence="3" key="1">
    <citation type="journal article" date="2015" name="PLoS Genet.">
        <title>The dynamic genome and transcriptome of the human fungal pathogen Blastomyces and close relative Emmonsia.</title>
        <authorList>
            <person name="Munoz J.F."/>
            <person name="Gauthier G.M."/>
            <person name="Desjardins C.A."/>
            <person name="Gallo J.E."/>
            <person name="Holder J."/>
            <person name="Sullivan T.D."/>
            <person name="Marty A.J."/>
            <person name="Carmen J.C."/>
            <person name="Chen Z."/>
            <person name="Ding L."/>
            <person name="Gujja S."/>
            <person name="Magrini V."/>
            <person name="Misas E."/>
            <person name="Mitreva M."/>
            <person name="Priest M."/>
            <person name="Saif S."/>
            <person name="Whiston E.A."/>
            <person name="Young S."/>
            <person name="Zeng Q."/>
            <person name="Goldman W.E."/>
            <person name="Mardis E.R."/>
            <person name="Taylor J.W."/>
            <person name="McEwen J.G."/>
            <person name="Clay O.K."/>
            <person name="Klein B.S."/>
            <person name="Cuomo C.A."/>
        </authorList>
    </citation>
    <scope>NUCLEOTIDE SEQUENCE [LARGE SCALE GENOMIC DNA]</scope>
    <source>
        <strain evidence="3">ER-3 / ATCC MYA-2586</strain>
    </source>
</reference>
<gene>
    <name evidence="2" type="ORF">BDCG_17827</name>
</gene>
<keyword evidence="3" id="KW-1185">Reference proteome</keyword>
<keyword evidence="1" id="KW-0812">Transmembrane</keyword>
<accession>A0ABX2W0K0</accession>
<organism evidence="2 3">
    <name type="scientific">Ajellomyces dermatitidis (strain ER-3 / ATCC MYA-2586)</name>
    <name type="common">Blastomyces dermatitidis</name>
    <dbReference type="NCBI Taxonomy" id="559297"/>
    <lineage>
        <taxon>Eukaryota</taxon>
        <taxon>Fungi</taxon>
        <taxon>Dikarya</taxon>
        <taxon>Ascomycota</taxon>
        <taxon>Pezizomycotina</taxon>
        <taxon>Eurotiomycetes</taxon>
        <taxon>Eurotiomycetidae</taxon>
        <taxon>Onygenales</taxon>
        <taxon>Ajellomycetaceae</taxon>
        <taxon>Blastomyces</taxon>
    </lineage>
</organism>
<feature type="transmembrane region" description="Helical" evidence="1">
    <location>
        <begin position="21"/>
        <end position="38"/>
    </location>
</feature>
<name>A0ABX2W0K0_AJEDR</name>
<keyword evidence="1" id="KW-0472">Membrane</keyword>
<evidence type="ECO:0000313" key="3">
    <source>
        <dbReference type="Proteomes" id="UP000002039"/>
    </source>
</evidence>
<keyword evidence="1" id="KW-1133">Transmembrane helix</keyword>
<sequence>MGTVRKRLPARKVRHLGRRSLGYYIFRTLTLISTLSPGERLLILIGLKVPRGVTRLLAQRKTAGTTFLAALSLPVKNLSCRWPAEEIPLPLAEQRPSLRLATGVGTPCDNSHPTLKQSIFKYPTGLILSPTYNFLSERVIHIF</sequence>
<dbReference type="RefSeq" id="XP_045282634.1">
    <property type="nucleotide sequence ID" value="XM_045426881.1"/>
</dbReference>
<evidence type="ECO:0000256" key="1">
    <source>
        <dbReference type="SAM" id="Phobius"/>
    </source>
</evidence>